<dbReference type="InterPro" id="IPR036546">
    <property type="entry name" value="MED15_KIX"/>
</dbReference>
<proteinExistence type="predicted"/>
<dbReference type="PANTHER" id="PTHR33137">
    <property type="entry name" value="MEDIATOR OF RNA POLYMERASE II TRANSCRIPTION SUBUNIT 15A-RELATED"/>
    <property type="match status" value="1"/>
</dbReference>
<gene>
    <name evidence="4" type="ORF">LSALG_LOCUS2412</name>
</gene>
<reference evidence="4" key="1">
    <citation type="submission" date="2023-04" db="EMBL/GenBank/DDBJ databases">
        <authorList>
            <person name="Vijverberg K."/>
            <person name="Xiong W."/>
            <person name="Schranz E."/>
        </authorList>
    </citation>
    <scope>NUCLEOTIDE SEQUENCE</scope>
</reference>
<comment type="subcellular location">
    <subcellularLocation>
        <location evidence="1">Nucleus</location>
    </subcellularLocation>
</comment>
<dbReference type="GO" id="GO:0005634">
    <property type="term" value="C:nucleus"/>
    <property type="evidence" value="ECO:0007669"/>
    <property type="project" value="UniProtKB-SubCell"/>
</dbReference>
<organism evidence="4 5">
    <name type="scientific">Lactuca saligna</name>
    <name type="common">Willowleaf lettuce</name>
    <dbReference type="NCBI Taxonomy" id="75948"/>
    <lineage>
        <taxon>Eukaryota</taxon>
        <taxon>Viridiplantae</taxon>
        <taxon>Streptophyta</taxon>
        <taxon>Embryophyta</taxon>
        <taxon>Tracheophyta</taxon>
        <taxon>Spermatophyta</taxon>
        <taxon>Magnoliopsida</taxon>
        <taxon>eudicotyledons</taxon>
        <taxon>Gunneridae</taxon>
        <taxon>Pentapetalae</taxon>
        <taxon>asterids</taxon>
        <taxon>campanulids</taxon>
        <taxon>Asterales</taxon>
        <taxon>Asteraceae</taxon>
        <taxon>Cichorioideae</taxon>
        <taxon>Cichorieae</taxon>
        <taxon>Lactucinae</taxon>
        <taxon>Lactuca</taxon>
    </lineage>
</organism>
<protein>
    <recommendedName>
        <fullName evidence="3">Mediator complex subunit 15 KIX domain-containing protein</fullName>
    </recommendedName>
</protein>
<evidence type="ECO:0000256" key="1">
    <source>
        <dbReference type="ARBA" id="ARBA00004123"/>
    </source>
</evidence>
<dbReference type="InterPro" id="IPR036529">
    <property type="entry name" value="KIX_dom_sf"/>
</dbReference>
<evidence type="ECO:0000313" key="5">
    <source>
        <dbReference type="Proteomes" id="UP001177003"/>
    </source>
</evidence>
<dbReference type="FunFam" id="1.10.246.20:FF:000003">
    <property type="entry name" value="Mediator of RNA polymerase II transcription subunit 15a"/>
    <property type="match status" value="1"/>
</dbReference>
<evidence type="ECO:0000313" key="4">
    <source>
        <dbReference type="EMBL" id="CAI9261631.1"/>
    </source>
</evidence>
<keyword evidence="5" id="KW-1185">Reference proteome</keyword>
<sequence length="199" mass="22882">MHGPFSGHEMLQELDKIARMFEENNYATATSKYQYCQRIMMILKMRSQKLMPDAMESNSGANTVNLSYSGSQMMQLFSHVLQSIGSTGIQATDDTSLESSDWRDQLQADSRQWIVNTILDTLKRHLPFYEHEMLQEFEKISVRFEEKIYIVATSQSDYIQKIFFKRPTMETISQYPMTYAMQSNYGANSVNPSNSGTSG</sequence>
<feature type="domain" description="Mediator complex subunit 15 KIX" evidence="3">
    <location>
        <begin position="2"/>
        <end position="49"/>
    </location>
</feature>
<name>A0AA35Y7I3_LACSI</name>
<dbReference type="Pfam" id="PF16987">
    <property type="entry name" value="KIX_2"/>
    <property type="match status" value="2"/>
</dbReference>
<feature type="domain" description="Mediator complex subunit 15 KIX" evidence="3">
    <location>
        <begin position="100"/>
        <end position="174"/>
    </location>
</feature>
<dbReference type="GO" id="GO:0031490">
    <property type="term" value="F:chromatin DNA binding"/>
    <property type="evidence" value="ECO:0007669"/>
    <property type="project" value="InterPro"/>
</dbReference>
<evidence type="ECO:0000259" key="3">
    <source>
        <dbReference type="Pfam" id="PF16987"/>
    </source>
</evidence>
<dbReference type="InterPro" id="IPR044661">
    <property type="entry name" value="MED15a/b/c-like"/>
</dbReference>
<dbReference type="PANTHER" id="PTHR33137:SF4">
    <property type="entry name" value="MEDIATOR OF RNA POLYMERASE II TRANSCRIPTION SUBUNIT 15A-RELATED"/>
    <property type="match status" value="1"/>
</dbReference>
<dbReference type="EMBL" id="OX465086">
    <property type="protein sequence ID" value="CAI9261631.1"/>
    <property type="molecule type" value="Genomic_DNA"/>
</dbReference>
<keyword evidence="2" id="KW-0539">Nucleus</keyword>
<dbReference type="AlphaFoldDB" id="A0AA35Y7I3"/>
<dbReference type="GO" id="GO:0003713">
    <property type="term" value="F:transcription coactivator activity"/>
    <property type="evidence" value="ECO:0007669"/>
    <property type="project" value="InterPro"/>
</dbReference>
<evidence type="ECO:0000256" key="2">
    <source>
        <dbReference type="ARBA" id="ARBA00023242"/>
    </source>
</evidence>
<dbReference type="Gene3D" id="1.10.246.20">
    <property type="entry name" value="Coactivator CBP, KIX domain"/>
    <property type="match status" value="2"/>
</dbReference>
<dbReference type="Proteomes" id="UP001177003">
    <property type="component" value="Chromosome 0"/>
</dbReference>
<accession>A0AA35Y7I3</accession>